<keyword evidence="2" id="KW-1185">Reference proteome</keyword>
<sequence length="194" mass="21222">MCSPNLVDIEKFEGRVQPAGARAAANPPRRSTQVRDVPRQLGLAEQIHGVFIERGRQRKTRIQGADERGLGIANQWKSADEASLIKTGEAVKECTLRSLAVLLVAELLEYVGAIVDIAIKGGKKRTGISLATIKSRVWMEKSEGEDGYTGVYDKDIEPAASPFESIDGREATEIELRAVLAGSFLRQCMNYIHG</sequence>
<dbReference type="RefSeq" id="XP_007862253.1">
    <property type="nucleotide sequence ID" value="XM_007864062.1"/>
</dbReference>
<dbReference type="KEGG" id="gtr:GLOTRDRAFT_90864"/>
<evidence type="ECO:0000313" key="2">
    <source>
        <dbReference type="Proteomes" id="UP000030669"/>
    </source>
</evidence>
<dbReference type="HOGENOM" id="CLU_1402576_0_0_1"/>
<dbReference type="Proteomes" id="UP000030669">
    <property type="component" value="Unassembled WGS sequence"/>
</dbReference>
<protein>
    <submittedName>
        <fullName evidence="1">Uncharacterized protein</fullName>
    </submittedName>
</protein>
<proteinExistence type="predicted"/>
<name>S7RWE0_GLOTA</name>
<reference evidence="1 2" key="1">
    <citation type="journal article" date="2012" name="Science">
        <title>The Paleozoic origin of enzymatic lignin decomposition reconstructed from 31 fungal genomes.</title>
        <authorList>
            <person name="Floudas D."/>
            <person name="Binder M."/>
            <person name="Riley R."/>
            <person name="Barry K."/>
            <person name="Blanchette R.A."/>
            <person name="Henrissat B."/>
            <person name="Martinez A.T."/>
            <person name="Otillar R."/>
            <person name="Spatafora J.W."/>
            <person name="Yadav J.S."/>
            <person name="Aerts A."/>
            <person name="Benoit I."/>
            <person name="Boyd A."/>
            <person name="Carlson A."/>
            <person name="Copeland A."/>
            <person name="Coutinho P.M."/>
            <person name="de Vries R.P."/>
            <person name="Ferreira P."/>
            <person name="Findley K."/>
            <person name="Foster B."/>
            <person name="Gaskell J."/>
            <person name="Glotzer D."/>
            <person name="Gorecki P."/>
            <person name="Heitman J."/>
            <person name="Hesse C."/>
            <person name="Hori C."/>
            <person name="Igarashi K."/>
            <person name="Jurgens J.A."/>
            <person name="Kallen N."/>
            <person name="Kersten P."/>
            <person name="Kohler A."/>
            <person name="Kuees U."/>
            <person name="Kumar T.K.A."/>
            <person name="Kuo A."/>
            <person name="LaButti K."/>
            <person name="Larrondo L.F."/>
            <person name="Lindquist E."/>
            <person name="Ling A."/>
            <person name="Lombard V."/>
            <person name="Lucas S."/>
            <person name="Lundell T."/>
            <person name="Martin R."/>
            <person name="McLaughlin D.J."/>
            <person name="Morgenstern I."/>
            <person name="Morin E."/>
            <person name="Murat C."/>
            <person name="Nagy L.G."/>
            <person name="Nolan M."/>
            <person name="Ohm R.A."/>
            <person name="Patyshakuliyeva A."/>
            <person name="Rokas A."/>
            <person name="Ruiz-Duenas F.J."/>
            <person name="Sabat G."/>
            <person name="Salamov A."/>
            <person name="Samejima M."/>
            <person name="Schmutz J."/>
            <person name="Slot J.C."/>
            <person name="St John F."/>
            <person name="Stenlid J."/>
            <person name="Sun H."/>
            <person name="Sun S."/>
            <person name="Syed K."/>
            <person name="Tsang A."/>
            <person name="Wiebenga A."/>
            <person name="Young D."/>
            <person name="Pisabarro A."/>
            <person name="Eastwood D.C."/>
            <person name="Martin F."/>
            <person name="Cullen D."/>
            <person name="Grigoriev I.V."/>
            <person name="Hibbett D.S."/>
        </authorList>
    </citation>
    <scope>NUCLEOTIDE SEQUENCE [LARGE SCALE GENOMIC DNA]</scope>
    <source>
        <strain evidence="1 2">ATCC 11539</strain>
    </source>
</reference>
<accession>S7RWE0</accession>
<organism evidence="1 2">
    <name type="scientific">Gloeophyllum trabeum (strain ATCC 11539 / FP-39264 / Madison 617)</name>
    <name type="common">Brown rot fungus</name>
    <dbReference type="NCBI Taxonomy" id="670483"/>
    <lineage>
        <taxon>Eukaryota</taxon>
        <taxon>Fungi</taxon>
        <taxon>Dikarya</taxon>
        <taxon>Basidiomycota</taxon>
        <taxon>Agaricomycotina</taxon>
        <taxon>Agaricomycetes</taxon>
        <taxon>Gloeophyllales</taxon>
        <taxon>Gloeophyllaceae</taxon>
        <taxon>Gloeophyllum</taxon>
    </lineage>
</organism>
<dbReference type="AlphaFoldDB" id="S7RWE0"/>
<dbReference type="GeneID" id="19309279"/>
<dbReference type="EMBL" id="KB469297">
    <property type="protein sequence ID" value="EPQ59200.1"/>
    <property type="molecule type" value="Genomic_DNA"/>
</dbReference>
<gene>
    <name evidence="1" type="ORF">GLOTRDRAFT_90864</name>
</gene>
<evidence type="ECO:0000313" key="1">
    <source>
        <dbReference type="EMBL" id="EPQ59200.1"/>
    </source>
</evidence>